<gene>
    <name evidence="2" type="ORF">C7B82_16820</name>
</gene>
<dbReference type="PANTHER" id="PTHR36716:SF2">
    <property type="entry name" value="F3H9.20 PROTEIN"/>
    <property type="match status" value="1"/>
</dbReference>
<feature type="transmembrane region" description="Helical" evidence="1">
    <location>
        <begin position="120"/>
        <end position="138"/>
    </location>
</feature>
<keyword evidence="1" id="KW-1133">Transmembrane helix</keyword>
<evidence type="ECO:0000256" key="1">
    <source>
        <dbReference type="SAM" id="Phobius"/>
    </source>
</evidence>
<name>A0A2T1E334_9CYAN</name>
<feature type="transmembrane region" description="Helical" evidence="1">
    <location>
        <begin position="27"/>
        <end position="49"/>
    </location>
</feature>
<reference evidence="3" key="1">
    <citation type="submission" date="2018-02" db="EMBL/GenBank/DDBJ databases">
        <authorList>
            <person name="Moore K."/>
            <person name="Momper L."/>
        </authorList>
    </citation>
    <scope>NUCLEOTIDE SEQUENCE [LARGE SCALE GENOMIC DNA]</scope>
    <source>
        <strain evidence="3">ULC18</strain>
    </source>
</reference>
<reference evidence="2 3" key="2">
    <citation type="submission" date="2018-03" db="EMBL/GenBank/DDBJ databases">
        <title>The ancient ancestry and fast evolution of plastids.</title>
        <authorList>
            <person name="Moore K.R."/>
            <person name="Magnabosco C."/>
            <person name="Momper L."/>
            <person name="Gold D.A."/>
            <person name="Bosak T."/>
            <person name="Fournier G.P."/>
        </authorList>
    </citation>
    <scope>NUCLEOTIDE SEQUENCE [LARGE SCALE GENOMIC DNA]</scope>
    <source>
        <strain evidence="2 3">ULC18</strain>
    </source>
</reference>
<evidence type="ECO:0000313" key="2">
    <source>
        <dbReference type="EMBL" id="PSB27146.1"/>
    </source>
</evidence>
<sequence>MTQLETEIYQGQFGEFTITPDDLRGVVIYRAGLMTAALCFAIGVVLVLWQPENPAILPWLTLLYTGFCLALGVSLLMIHIYMVALHRALQTFWAIGAIAAFAIGHFHPEPFALTVYNQPLNILGIGFTFAALTGIFFKEGVCFNRLETKLLTPLVPLLLLGHMFGLLPLGLEQGLLALWAALFLVFAVRKAIQPLPPDIGDKSVFVYLEQQRSAKTEAS</sequence>
<dbReference type="AlphaFoldDB" id="A0A2T1E334"/>
<dbReference type="EMBL" id="PVWK01000097">
    <property type="protein sequence ID" value="PSB27146.1"/>
    <property type="molecule type" value="Genomic_DNA"/>
</dbReference>
<keyword evidence="1" id="KW-0812">Transmembrane</keyword>
<feature type="transmembrane region" description="Helical" evidence="1">
    <location>
        <begin position="91"/>
        <end position="108"/>
    </location>
</feature>
<keyword evidence="3" id="KW-1185">Reference proteome</keyword>
<dbReference type="InterPro" id="IPR019275">
    <property type="entry name" value="DUF2301"/>
</dbReference>
<comment type="caution">
    <text evidence="2">The sequence shown here is derived from an EMBL/GenBank/DDBJ whole genome shotgun (WGS) entry which is preliminary data.</text>
</comment>
<proteinExistence type="predicted"/>
<evidence type="ECO:0008006" key="4">
    <source>
        <dbReference type="Google" id="ProtNLM"/>
    </source>
</evidence>
<keyword evidence="1" id="KW-0472">Membrane</keyword>
<accession>A0A2T1E334</accession>
<dbReference type="RefSeq" id="WP_106257447.1">
    <property type="nucleotide sequence ID" value="NZ_CAWNSW010000129.1"/>
</dbReference>
<protein>
    <recommendedName>
        <fullName evidence="4">DUF2301 domain-containing membrane protein</fullName>
    </recommendedName>
</protein>
<dbReference type="Proteomes" id="UP000239576">
    <property type="component" value="Unassembled WGS sequence"/>
</dbReference>
<organism evidence="2 3">
    <name type="scientific">Stenomitos frigidus ULC18</name>
    <dbReference type="NCBI Taxonomy" id="2107698"/>
    <lineage>
        <taxon>Bacteria</taxon>
        <taxon>Bacillati</taxon>
        <taxon>Cyanobacteriota</taxon>
        <taxon>Cyanophyceae</taxon>
        <taxon>Leptolyngbyales</taxon>
        <taxon>Leptolyngbyaceae</taxon>
        <taxon>Stenomitos</taxon>
    </lineage>
</organism>
<evidence type="ECO:0000313" key="3">
    <source>
        <dbReference type="Proteomes" id="UP000239576"/>
    </source>
</evidence>
<dbReference type="OrthoDB" id="458254at2"/>
<feature type="transmembrane region" description="Helical" evidence="1">
    <location>
        <begin position="175"/>
        <end position="192"/>
    </location>
</feature>
<feature type="transmembrane region" description="Helical" evidence="1">
    <location>
        <begin position="61"/>
        <end position="84"/>
    </location>
</feature>
<dbReference type="PANTHER" id="PTHR36716">
    <property type="entry name" value="F3H9.20 PROTEIN"/>
    <property type="match status" value="1"/>
</dbReference>
<dbReference type="Pfam" id="PF10063">
    <property type="entry name" value="DUF2301"/>
    <property type="match status" value="1"/>
</dbReference>